<evidence type="ECO:0000313" key="2">
    <source>
        <dbReference type="Proteomes" id="UP001220964"/>
    </source>
</evidence>
<comment type="caution">
    <text evidence="1">The sequence shown here is derived from an EMBL/GenBank/DDBJ whole genome shotgun (WGS) entry which is preliminary data.</text>
</comment>
<name>A0AAE3TCB8_9RHOB</name>
<gene>
    <name evidence="1" type="ORF">P1J78_24110</name>
</gene>
<protein>
    <submittedName>
        <fullName evidence="1">Transposase</fullName>
    </submittedName>
</protein>
<keyword evidence="2" id="KW-1185">Reference proteome</keyword>
<proteinExistence type="predicted"/>
<accession>A0AAE3TCB8</accession>
<dbReference type="Proteomes" id="UP001220964">
    <property type="component" value="Unassembled WGS sequence"/>
</dbReference>
<reference evidence="1" key="1">
    <citation type="submission" date="2023-03" db="EMBL/GenBank/DDBJ databases">
        <title>Multiphase analysis and comparison of six strains from genera Psychromarinibacter, Lutimaribacter, and Maritimibacter, including a novel species: Psychromarinibacter sediminicola sp. nov.</title>
        <authorList>
            <person name="Wang Y.-H."/>
            <person name="Ye M.-Q."/>
            <person name="Du Z.-J."/>
        </authorList>
    </citation>
    <scope>NUCLEOTIDE SEQUENCE</scope>
    <source>
        <strain evidence="1">C21-152</strain>
    </source>
</reference>
<dbReference type="AlphaFoldDB" id="A0AAE3TCB8"/>
<sequence length="73" mass="8277">MPKHVLMSEVEIITDGGCRRRWSSAEKLQIVEETLDGSESISSHVKNGQAIENVWFWLHLQYPFSQGFPAFGA</sequence>
<feature type="non-terminal residue" evidence="1">
    <location>
        <position position="73"/>
    </location>
</feature>
<organism evidence="1 2">
    <name type="scientific">Psychromarinibacter sediminicola</name>
    <dbReference type="NCBI Taxonomy" id="3033385"/>
    <lineage>
        <taxon>Bacteria</taxon>
        <taxon>Pseudomonadati</taxon>
        <taxon>Pseudomonadota</taxon>
        <taxon>Alphaproteobacteria</taxon>
        <taxon>Rhodobacterales</taxon>
        <taxon>Paracoccaceae</taxon>
        <taxon>Psychromarinibacter</taxon>
    </lineage>
</organism>
<evidence type="ECO:0000313" key="1">
    <source>
        <dbReference type="EMBL" id="MDF0603804.1"/>
    </source>
</evidence>
<dbReference type="EMBL" id="JARGYC010000140">
    <property type="protein sequence ID" value="MDF0603804.1"/>
    <property type="molecule type" value="Genomic_DNA"/>
</dbReference>